<dbReference type="AlphaFoldDB" id="A0A5A7V7A4"/>
<comment type="caution">
    <text evidence="2">The sequence shown here is derived from an EMBL/GenBank/DDBJ whole genome shotgun (WGS) entry which is preliminary data.</text>
</comment>
<sequence>MLLQLHKLHEWHSQAYENAKIYKEKTKVWHDHLIRKRELPFAVKEIFPHGAVEIGLLDKKNVFKEKEKKPNSNLKTRRRCLAAVVAISSYRSAASGASPPPFKVAPLHRSCTVRERRSSREASSCRFAEQQRPSIASATSSKGLKRCNLDLGTFAAWGSVLLLLGLSDIDIDIDMTGVIRRDRSQPKRFRYSLGNYQGPACPYGAHVARVRGRASSGVEAEVGTRASWRVTRSDHGNPSHSRSVRPDSKQAQRPKKKAMDSVLGANEWMRHEEAIYKDLTHLEPWFGVTDHKDDTQPGYKCVKHDASFK</sequence>
<proteinExistence type="predicted"/>
<organism evidence="2 3">
    <name type="scientific">Cucumis melo var. makuwa</name>
    <name type="common">Oriental melon</name>
    <dbReference type="NCBI Taxonomy" id="1194695"/>
    <lineage>
        <taxon>Eukaryota</taxon>
        <taxon>Viridiplantae</taxon>
        <taxon>Streptophyta</taxon>
        <taxon>Embryophyta</taxon>
        <taxon>Tracheophyta</taxon>
        <taxon>Spermatophyta</taxon>
        <taxon>Magnoliopsida</taxon>
        <taxon>eudicotyledons</taxon>
        <taxon>Gunneridae</taxon>
        <taxon>Pentapetalae</taxon>
        <taxon>rosids</taxon>
        <taxon>fabids</taxon>
        <taxon>Cucurbitales</taxon>
        <taxon>Cucurbitaceae</taxon>
        <taxon>Benincaseae</taxon>
        <taxon>Cucumis</taxon>
    </lineage>
</organism>
<dbReference type="Proteomes" id="UP000321393">
    <property type="component" value="Unassembled WGS sequence"/>
</dbReference>
<feature type="region of interest" description="Disordered" evidence="1">
    <location>
        <begin position="225"/>
        <end position="260"/>
    </location>
</feature>
<dbReference type="OrthoDB" id="1592968at2759"/>
<protein>
    <submittedName>
        <fullName evidence="2">Uncharacterized protein</fullName>
    </submittedName>
</protein>
<evidence type="ECO:0000313" key="3">
    <source>
        <dbReference type="Proteomes" id="UP000321393"/>
    </source>
</evidence>
<dbReference type="EMBL" id="SSTE01003468">
    <property type="protein sequence ID" value="KAA0063104.1"/>
    <property type="molecule type" value="Genomic_DNA"/>
</dbReference>
<evidence type="ECO:0000313" key="2">
    <source>
        <dbReference type="EMBL" id="KAA0063104.1"/>
    </source>
</evidence>
<gene>
    <name evidence="2" type="ORF">E6C27_scaffold1337G00110</name>
</gene>
<accession>A0A5A7V7A4</accession>
<reference evidence="2 3" key="1">
    <citation type="submission" date="2019-08" db="EMBL/GenBank/DDBJ databases">
        <title>Draft genome sequences of two oriental melons (Cucumis melo L. var makuwa).</title>
        <authorList>
            <person name="Kwon S.-Y."/>
        </authorList>
    </citation>
    <scope>NUCLEOTIDE SEQUENCE [LARGE SCALE GENOMIC DNA]</scope>
    <source>
        <strain evidence="3">cv. SW 3</strain>
        <tissue evidence="2">Leaf</tissue>
    </source>
</reference>
<evidence type="ECO:0000256" key="1">
    <source>
        <dbReference type="SAM" id="MobiDB-lite"/>
    </source>
</evidence>
<name>A0A5A7V7A4_CUCMM</name>